<keyword evidence="7 15" id="KW-0963">Cytoplasm</keyword>
<keyword evidence="11 15" id="KW-0819">tRNA processing</keyword>
<evidence type="ECO:0000256" key="1">
    <source>
        <dbReference type="ARBA" id="ARBA00002634"/>
    </source>
</evidence>
<dbReference type="NCBIfam" id="NF000648">
    <property type="entry name" value="PRK00026.1"/>
    <property type="match status" value="1"/>
</dbReference>
<evidence type="ECO:0000256" key="16">
    <source>
        <dbReference type="PIRSR" id="PIRSR000386-1"/>
    </source>
</evidence>
<dbReference type="PANTHER" id="PTHR46417:SF1">
    <property type="entry name" value="TRNA (GUANINE-N(1)-)-METHYLTRANSFERASE"/>
    <property type="match status" value="1"/>
</dbReference>
<dbReference type="GO" id="GO:0052906">
    <property type="term" value="F:tRNA (guanine(37)-N1)-methyltransferase activity"/>
    <property type="evidence" value="ECO:0007669"/>
    <property type="project" value="UniProtKB-UniRule"/>
</dbReference>
<dbReference type="Proteomes" id="UP001168575">
    <property type="component" value="Unassembled WGS sequence"/>
</dbReference>
<dbReference type="CDD" id="cd18080">
    <property type="entry name" value="TrmD-like"/>
    <property type="match status" value="1"/>
</dbReference>
<evidence type="ECO:0000256" key="17">
    <source>
        <dbReference type="RuleBase" id="RU003464"/>
    </source>
</evidence>
<comment type="subunit">
    <text evidence="4 15 17">Homodimer.</text>
</comment>
<evidence type="ECO:0000256" key="4">
    <source>
        <dbReference type="ARBA" id="ARBA00011738"/>
    </source>
</evidence>
<name>A0AA43RIF7_9ACTN</name>
<dbReference type="AlphaFoldDB" id="A0AA43RIF7"/>
<evidence type="ECO:0000256" key="3">
    <source>
        <dbReference type="ARBA" id="ARBA00007630"/>
    </source>
</evidence>
<evidence type="ECO:0000256" key="10">
    <source>
        <dbReference type="ARBA" id="ARBA00022691"/>
    </source>
</evidence>
<comment type="caution">
    <text evidence="19">The sequence shown here is derived from an EMBL/GenBank/DDBJ whole genome shotgun (WGS) entry which is preliminary data.</text>
</comment>
<dbReference type="SUPFAM" id="SSF75217">
    <property type="entry name" value="alpha/beta knot"/>
    <property type="match status" value="1"/>
</dbReference>
<proteinExistence type="inferred from homology"/>
<comment type="catalytic activity">
    <reaction evidence="14 15 17">
        <text>guanosine(37) in tRNA + S-adenosyl-L-methionine = N(1)-methylguanosine(37) in tRNA + S-adenosyl-L-homocysteine + H(+)</text>
        <dbReference type="Rhea" id="RHEA:36899"/>
        <dbReference type="Rhea" id="RHEA-COMP:10145"/>
        <dbReference type="Rhea" id="RHEA-COMP:10147"/>
        <dbReference type="ChEBI" id="CHEBI:15378"/>
        <dbReference type="ChEBI" id="CHEBI:57856"/>
        <dbReference type="ChEBI" id="CHEBI:59789"/>
        <dbReference type="ChEBI" id="CHEBI:73542"/>
        <dbReference type="ChEBI" id="CHEBI:74269"/>
        <dbReference type="EC" id="2.1.1.228"/>
    </reaction>
</comment>
<gene>
    <name evidence="15 19" type="primary">trmD</name>
    <name evidence="19" type="ORF">Q3982_01985</name>
</gene>
<dbReference type="Gene3D" id="3.40.1280.10">
    <property type="match status" value="1"/>
</dbReference>
<evidence type="ECO:0000259" key="18">
    <source>
        <dbReference type="Pfam" id="PF01746"/>
    </source>
</evidence>
<keyword evidence="8 15" id="KW-0489">Methyltransferase</keyword>
<evidence type="ECO:0000256" key="5">
    <source>
        <dbReference type="ARBA" id="ARBA00012807"/>
    </source>
</evidence>
<organism evidence="19 20">
    <name type="scientific">Phoenicibacter congonensis</name>
    <dbReference type="NCBI Taxonomy" id="1944646"/>
    <lineage>
        <taxon>Bacteria</taxon>
        <taxon>Bacillati</taxon>
        <taxon>Actinomycetota</taxon>
        <taxon>Coriobacteriia</taxon>
        <taxon>Eggerthellales</taxon>
        <taxon>Eggerthellaceae</taxon>
        <taxon>Phoenicibacter</taxon>
    </lineage>
</organism>
<dbReference type="EC" id="2.1.1.228" evidence="5 15"/>
<reference evidence="19" key="1">
    <citation type="submission" date="2023-07" db="EMBL/GenBank/DDBJ databases">
        <title>Between Cages and Wild: Unraveling the Impact of Captivity on Animal Microbiomes and Antimicrobial Resistance.</title>
        <authorList>
            <person name="Schmartz G.P."/>
            <person name="Rehner J."/>
            <person name="Schuff M.J."/>
            <person name="Becker S.L."/>
            <person name="Kravczyk M."/>
            <person name="Gurevich A."/>
            <person name="Francke R."/>
            <person name="Mueller R."/>
            <person name="Keller V."/>
            <person name="Keller A."/>
        </authorList>
    </citation>
    <scope>NUCLEOTIDE SEQUENCE</scope>
    <source>
        <strain evidence="19">S12M_St_49</strain>
    </source>
</reference>
<evidence type="ECO:0000313" key="19">
    <source>
        <dbReference type="EMBL" id="MDO4841431.1"/>
    </source>
</evidence>
<dbReference type="PIRSF" id="PIRSF000386">
    <property type="entry name" value="tRNA_mtase"/>
    <property type="match status" value="1"/>
</dbReference>
<keyword evidence="9 15" id="KW-0808">Transferase</keyword>
<dbReference type="HAMAP" id="MF_00605">
    <property type="entry name" value="TrmD"/>
    <property type="match status" value="1"/>
</dbReference>
<dbReference type="Gene3D" id="1.10.1270.20">
    <property type="entry name" value="tRNA(m1g37)methyltransferase, domain 2"/>
    <property type="match status" value="1"/>
</dbReference>
<dbReference type="EMBL" id="JAUMVS010000017">
    <property type="protein sequence ID" value="MDO4841431.1"/>
    <property type="molecule type" value="Genomic_DNA"/>
</dbReference>
<dbReference type="PANTHER" id="PTHR46417">
    <property type="entry name" value="TRNA (GUANINE-N(1)-)-METHYLTRANSFERASE"/>
    <property type="match status" value="1"/>
</dbReference>
<evidence type="ECO:0000256" key="2">
    <source>
        <dbReference type="ARBA" id="ARBA00004496"/>
    </source>
</evidence>
<evidence type="ECO:0000256" key="13">
    <source>
        <dbReference type="ARBA" id="ARBA00033392"/>
    </source>
</evidence>
<dbReference type="Pfam" id="PF01746">
    <property type="entry name" value="tRNA_m1G_MT"/>
    <property type="match status" value="1"/>
</dbReference>
<accession>A0AA43RIF7</accession>
<evidence type="ECO:0000256" key="12">
    <source>
        <dbReference type="ARBA" id="ARBA00029736"/>
    </source>
</evidence>
<protein>
    <recommendedName>
        <fullName evidence="6 15">tRNA (guanine-N(1)-)-methyltransferase</fullName>
        <ecNumber evidence="5 15">2.1.1.228</ecNumber>
    </recommendedName>
    <alternativeName>
        <fullName evidence="12 15">M1G-methyltransferase</fullName>
    </alternativeName>
    <alternativeName>
        <fullName evidence="13 15">tRNA [GM37] methyltransferase</fullName>
    </alternativeName>
</protein>
<keyword evidence="10 15" id="KW-0949">S-adenosyl-L-methionine</keyword>
<evidence type="ECO:0000256" key="7">
    <source>
        <dbReference type="ARBA" id="ARBA00022490"/>
    </source>
</evidence>
<comment type="function">
    <text evidence="1 15 17">Specifically methylates guanosine-37 in various tRNAs.</text>
</comment>
<evidence type="ECO:0000256" key="8">
    <source>
        <dbReference type="ARBA" id="ARBA00022603"/>
    </source>
</evidence>
<feature type="binding site" evidence="15 16">
    <location>
        <position position="129"/>
    </location>
    <ligand>
        <name>S-adenosyl-L-methionine</name>
        <dbReference type="ChEBI" id="CHEBI:59789"/>
    </ligand>
</feature>
<dbReference type="InterPro" id="IPR029026">
    <property type="entry name" value="tRNA_m1G_MTases_N"/>
</dbReference>
<dbReference type="InterPro" id="IPR023148">
    <property type="entry name" value="tRNA_m1G_MeTrfase_C_sf"/>
</dbReference>
<dbReference type="InterPro" id="IPR029028">
    <property type="entry name" value="Alpha/beta_knot_MTases"/>
</dbReference>
<dbReference type="InterPro" id="IPR002649">
    <property type="entry name" value="tRNA_m1G_MeTrfase_TrmD"/>
</dbReference>
<dbReference type="GO" id="GO:0005829">
    <property type="term" value="C:cytosol"/>
    <property type="evidence" value="ECO:0007669"/>
    <property type="project" value="TreeGrafter"/>
</dbReference>
<evidence type="ECO:0000256" key="9">
    <source>
        <dbReference type="ARBA" id="ARBA00022679"/>
    </source>
</evidence>
<keyword evidence="20" id="KW-1185">Reference proteome</keyword>
<evidence type="ECO:0000313" key="20">
    <source>
        <dbReference type="Proteomes" id="UP001168575"/>
    </source>
</evidence>
<feature type="domain" description="tRNA methyltransferase TRMD/TRM10-type" evidence="18">
    <location>
        <begin position="1"/>
        <end position="240"/>
    </location>
</feature>
<evidence type="ECO:0000256" key="15">
    <source>
        <dbReference type="HAMAP-Rule" id="MF_00605"/>
    </source>
</evidence>
<evidence type="ECO:0000256" key="6">
    <source>
        <dbReference type="ARBA" id="ARBA00014679"/>
    </source>
</evidence>
<dbReference type="InterPro" id="IPR016009">
    <property type="entry name" value="tRNA_MeTrfase_TRMD/TRM10"/>
</dbReference>
<feature type="binding site" evidence="15 16">
    <location>
        <begin position="148"/>
        <end position="153"/>
    </location>
    <ligand>
        <name>S-adenosyl-L-methionine</name>
        <dbReference type="ChEBI" id="CHEBI:59789"/>
    </ligand>
</feature>
<comment type="subcellular location">
    <subcellularLocation>
        <location evidence="2 15 17">Cytoplasm</location>
    </subcellularLocation>
</comment>
<evidence type="ECO:0000256" key="11">
    <source>
        <dbReference type="ARBA" id="ARBA00022694"/>
    </source>
</evidence>
<sequence length="265" mass="29731">MRIDCLTTFPQLFDSHMNESIMKNAQRNGYLEFHAHNLRDWATGNYKKTDDYVYGGGEGLIMLAEPIFDAVASLLGEEEVEARISAHSKGEAAEGKKARIIIAAPQGRILNDKLASELSQEERLFFICGHYEGLDERVYALADDVISIGDYVLTSGELSSTVIIDSVVRKIPGVLGAETGAVNESFSDYLLEHPQYTRPVNVRGLEVPEILRSGNTPEIEKFNRSESVKRTWVNRPDLIERALRDGLLSPIDLETLEKVKSRRQY</sequence>
<evidence type="ECO:0000256" key="14">
    <source>
        <dbReference type="ARBA" id="ARBA00047783"/>
    </source>
</evidence>
<dbReference type="GO" id="GO:0002939">
    <property type="term" value="P:tRNA N1-guanine methylation"/>
    <property type="evidence" value="ECO:0007669"/>
    <property type="project" value="TreeGrafter"/>
</dbReference>
<dbReference type="NCBIfam" id="TIGR00088">
    <property type="entry name" value="trmD"/>
    <property type="match status" value="1"/>
</dbReference>
<comment type="similarity">
    <text evidence="3 15 17">Belongs to the RNA methyltransferase TrmD family.</text>
</comment>